<protein>
    <recommendedName>
        <fullName evidence="4">Autophagy-related protein 16 domain-containing protein</fullName>
    </recommendedName>
</protein>
<feature type="region of interest" description="Disordered" evidence="1">
    <location>
        <begin position="234"/>
        <end position="279"/>
    </location>
</feature>
<dbReference type="EMBL" id="CP144089">
    <property type="protein sequence ID" value="WWD02417.1"/>
    <property type="molecule type" value="Genomic_DNA"/>
</dbReference>
<accession>A0AAX4K7V6</accession>
<gene>
    <name evidence="2" type="ORF">V865_000456</name>
</gene>
<name>A0AAX4K7V6_9TREE</name>
<evidence type="ECO:0000313" key="3">
    <source>
        <dbReference type="Proteomes" id="UP001358614"/>
    </source>
</evidence>
<proteinExistence type="predicted"/>
<organism evidence="2 3">
    <name type="scientific">Kwoniella europaea PYCC6329</name>
    <dbReference type="NCBI Taxonomy" id="1423913"/>
    <lineage>
        <taxon>Eukaryota</taxon>
        <taxon>Fungi</taxon>
        <taxon>Dikarya</taxon>
        <taxon>Basidiomycota</taxon>
        <taxon>Agaricomycotina</taxon>
        <taxon>Tremellomycetes</taxon>
        <taxon>Tremellales</taxon>
        <taxon>Cryptococcaceae</taxon>
        <taxon>Kwoniella</taxon>
    </lineage>
</organism>
<evidence type="ECO:0008006" key="4">
    <source>
        <dbReference type="Google" id="ProtNLM"/>
    </source>
</evidence>
<keyword evidence="3" id="KW-1185">Reference proteome</keyword>
<reference evidence="2 3" key="1">
    <citation type="submission" date="2024-01" db="EMBL/GenBank/DDBJ databases">
        <title>Comparative genomics of Cryptococcus and Kwoniella reveals pathogenesis evolution and contrasting modes of karyotype evolution via chromosome fusion or intercentromeric recombination.</title>
        <authorList>
            <person name="Coelho M.A."/>
            <person name="David-Palma M."/>
            <person name="Shea T."/>
            <person name="Bowers K."/>
            <person name="McGinley-Smith S."/>
            <person name="Mohammad A.W."/>
            <person name="Gnirke A."/>
            <person name="Yurkov A.M."/>
            <person name="Nowrousian M."/>
            <person name="Sun S."/>
            <person name="Cuomo C.A."/>
            <person name="Heitman J."/>
        </authorList>
    </citation>
    <scope>NUCLEOTIDE SEQUENCE [LARGE SCALE GENOMIC DNA]</scope>
    <source>
        <strain evidence="2 3">PYCC6329</strain>
    </source>
</reference>
<dbReference type="AlphaFoldDB" id="A0AAX4K7V6"/>
<sequence length="327" mass="37697">MSTSPSASQSSWSLVDGSTSDDTHSIASTVEHTTHLPDESTILRSRLSDLERKNAILEDQVGGLRYTTTHQSDEIITVRVKLTELEEERTYLQAGLDPIRKELENELRALKLELTRQKDKSRKDVLDDILCRSSVVDEPESQDGTIGGLKAICKDQEKRIERLNSQLIETNKDLSDKILENQELHYINQNLETQNAKLSEEIKQMGGNEDKLKSYKTSISNIKKRYRKQLEQKEKELKGDYKKKQDEVKDEKQKLQESNKKGKDKQSEIEELKKKNDKLSKIIDKAKMENEEANEMLEQKEKEIDRLREEIEGKLKIIEGQDDKGGK</sequence>
<dbReference type="KEGG" id="ker:91099260"/>
<evidence type="ECO:0000313" key="2">
    <source>
        <dbReference type="EMBL" id="WWD02417.1"/>
    </source>
</evidence>
<dbReference type="RefSeq" id="XP_066080384.1">
    <property type="nucleotide sequence ID" value="XM_066224287.1"/>
</dbReference>
<dbReference type="GeneID" id="91099260"/>
<evidence type="ECO:0000256" key="1">
    <source>
        <dbReference type="SAM" id="MobiDB-lite"/>
    </source>
</evidence>
<dbReference type="Proteomes" id="UP001358614">
    <property type="component" value="Chromosome 1"/>
</dbReference>
<feature type="region of interest" description="Disordered" evidence="1">
    <location>
        <begin position="1"/>
        <end position="33"/>
    </location>
</feature>
<feature type="compositionally biased region" description="Low complexity" evidence="1">
    <location>
        <begin position="1"/>
        <end position="13"/>
    </location>
</feature>
<feature type="compositionally biased region" description="Polar residues" evidence="1">
    <location>
        <begin position="16"/>
        <end position="31"/>
    </location>
</feature>